<dbReference type="Proteomes" id="UP000053558">
    <property type="component" value="Unassembled WGS sequence"/>
</dbReference>
<evidence type="ECO:0000259" key="1">
    <source>
        <dbReference type="Pfam" id="PF05699"/>
    </source>
</evidence>
<dbReference type="AlphaFoldDB" id="A0A5M3N1M8"/>
<gene>
    <name evidence="2" type="ORF">CONPUDRAFT_23190</name>
</gene>
<dbReference type="InterPro" id="IPR012337">
    <property type="entry name" value="RNaseH-like_sf"/>
</dbReference>
<protein>
    <recommendedName>
        <fullName evidence="1">HAT C-terminal dimerisation domain-containing protein</fullName>
    </recommendedName>
</protein>
<dbReference type="InterPro" id="IPR008906">
    <property type="entry name" value="HATC_C_dom"/>
</dbReference>
<proteinExistence type="predicted"/>
<comment type="caution">
    <text evidence="2">The sequence shown here is derived from an EMBL/GenBank/DDBJ whole genome shotgun (WGS) entry which is preliminary data.</text>
</comment>
<feature type="domain" description="HAT C-terminal dimerisation" evidence="1">
    <location>
        <begin position="3"/>
        <end position="54"/>
    </location>
</feature>
<sequence>HAEQYPTWAAIAHDYLSVMIFSVSSECAFSSGGITISKWCNHFKGDIVEALQVLR</sequence>
<dbReference type="EMBL" id="JH711574">
    <property type="protein sequence ID" value="EIW85302.1"/>
    <property type="molecule type" value="Genomic_DNA"/>
</dbReference>
<organism evidence="2 3">
    <name type="scientific">Coniophora puteana (strain RWD-64-598)</name>
    <name type="common">Brown rot fungus</name>
    <dbReference type="NCBI Taxonomy" id="741705"/>
    <lineage>
        <taxon>Eukaryota</taxon>
        <taxon>Fungi</taxon>
        <taxon>Dikarya</taxon>
        <taxon>Basidiomycota</taxon>
        <taxon>Agaricomycotina</taxon>
        <taxon>Agaricomycetes</taxon>
        <taxon>Agaricomycetidae</taxon>
        <taxon>Boletales</taxon>
        <taxon>Coniophorineae</taxon>
        <taxon>Coniophoraceae</taxon>
        <taxon>Coniophora</taxon>
    </lineage>
</organism>
<evidence type="ECO:0000313" key="2">
    <source>
        <dbReference type="EMBL" id="EIW85302.1"/>
    </source>
</evidence>
<dbReference type="KEGG" id="cput:CONPUDRAFT_23190"/>
<feature type="non-terminal residue" evidence="2">
    <location>
        <position position="55"/>
    </location>
</feature>
<dbReference type="Pfam" id="PF05699">
    <property type="entry name" value="Dimer_Tnp_hAT"/>
    <property type="match status" value="1"/>
</dbReference>
<name>A0A5M3N1M8_CONPW</name>
<dbReference type="GO" id="GO:0046983">
    <property type="term" value="F:protein dimerization activity"/>
    <property type="evidence" value="ECO:0007669"/>
    <property type="project" value="InterPro"/>
</dbReference>
<accession>A0A5M3N1M8</accession>
<keyword evidence="3" id="KW-1185">Reference proteome</keyword>
<reference evidence="3" key="1">
    <citation type="journal article" date="2012" name="Science">
        <title>The Paleozoic origin of enzymatic lignin decomposition reconstructed from 31 fungal genomes.</title>
        <authorList>
            <person name="Floudas D."/>
            <person name="Binder M."/>
            <person name="Riley R."/>
            <person name="Barry K."/>
            <person name="Blanchette R.A."/>
            <person name="Henrissat B."/>
            <person name="Martinez A.T."/>
            <person name="Otillar R."/>
            <person name="Spatafora J.W."/>
            <person name="Yadav J.S."/>
            <person name="Aerts A."/>
            <person name="Benoit I."/>
            <person name="Boyd A."/>
            <person name="Carlson A."/>
            <person name="Copeland A."/>
            <person name="Coutinho P.M."/>
            <person name="de Vries R.P."/>
            <person name="Ferreira P."/>
            <person name="Findley K."/>
            <person name="Foster B."/>
            <person name="Gaskell J."/>
            <person name="Glotzer D."/>
            <person name="Gorecki P."/>
            <person name="Heitman J."/>
            <person name="Hesse C."/>
            <person name="Hori C."/>
            <person name="Igarashi K."/>
            <person name="Jurgens J.A."/>
            <person name="Kallen N."/>
            <person name="Kersten P."/>
            <person name="Kohler A."/>
            <person name="Kuees U."/>
            <person name="Kumar T.K.A."/>
            <person name="Kuo A."/>
            <person name="LaButti K."/>
            <person name="Larrondo L.F."/>
            <person name="Lindquist E."/>
            <person name="Ling A."/>
            <person name="Lombard V."/>
            <person name="Lucas S."/>
            <person name="Lundell T."/>
            <person name="Martin R."/>
            <person name="McLaughlin D.J."/>
            <person name="Morgenstern I."/>
            <person name="Morin E."/>
            <person name="Murat C."/>
            <person name="Nagy L.G."/>
            <person name="Nolan M."/>
            <person name="Ohm R.A."/>
            <person name="Patyshakuliyeva A."/>
            <person name="Rokas A."/>
            <person name="Ruiz-Duenas F.J."/>
            <person name="Sabat G."/>
            <person name="Salamov A."/>
            <person name="Samejima M."/>
            <person name="Schmutz J."/>
            <person name="Slot J.C."/>
            <person name="St John F."/>
            <person name="Stenlid J."/>
            <person name="Sun H."/>
            <person name="Sun S."/>
            <person name="Syed K."/>
            <person name="Tsang A."/>
            <person name="Wiebenga A."/>
            <person name="Young D."/>
            <person name="Pisabarro A."/>
            <person name="Eastwood D.C."/>
            <person name="Martin F."/>
            <person name="Cullen D."/>
            <person name="Grigoriev I.V."/>
            <person name="Hibbett D.S."/>
        </authorList>
    </citation>
    <scope>NUCLEOTIDE SEQUENCE [LARGE SCALE GENOMIC DNA]</scope>
    <source>
        <strain evidence="3">RWD-64-598 SS2</strain>
    </source>
</reference>
<feature type="non-terminal residue" evidence="2">
    <location>
        <position position="1"/>
    </location>
</feature>
<dbReference type="OrthoDB" id="2692378at2759"/>
<dbReference type="GeneID" id="19206558"/>
<dbReference type="OMA" id="TISKWCN"/>
<dbReference type="SUPFAM" id="SSF53098">
    <property type="entry name" value="Ribonuclease H-like"/>
    <property type="match status" value="1"/>
</dbReference>
<dbReference type="RefSeq" id="XP_007763956.1">
    <property type="nucleotide sequence ID" value="XM_007765766.1"/>
</dbReference>
<evidence type="ECO:0000313" key="3">
    <source>
        <dbReference type="Proteomes" id="UP000053558"/>
    </source>
</evidence>